<comment type="caution">
    <text evidence="1">The sequence shown here is derived from an EMBL/GenBank/DDBJ whole genome shotgun (WGS) entry which is preliminary data.</text>
</comment>
<name>A0AAI9X203_PENTH</name>
<reference evidence="1" key="2">
    <citation type="journal article" date="2016" name="Fungal Biol.">
        <title>Ochratoxin A production by Penicillium thymicola.</title>
        <authorList>
            <person name="Nguyen H.D.T."/>
            <person name="McMullin D.R."/>
            <person name="Ponomareva E."/>
            <person name="Riley R."/>
            <person name="Pomraning K.R."/>
            <person name="Baker S.E."/>
            <person name="Seifert K.A."/>
        </authorList>
    </citation>
    <scope>NUCLEOTIDE SEQUENCE</scope>
    <source>
        <strain evidence="1">DAOM 180753</strain>
    </source>
</reference>
<dbReference type="Proteomes" id="UP001227192">
    <property type="component" value="Unassembled WGS sequence"/>
</dbReference>
<dbReference type="AlphaFoldDB" id="A0AAI9X203"/>
<proteinExistence type="predicted"/>
<feature type="non-terminal residue" evidence="1">
    <location>
        <position position="44"/>
    </location>
</feature>
<sequence length="44" mass="5036">MQSRKWLGAPVAILSAYSYHSHSNNCVTTCPWTGELQTRPKDHY</sequence>
<evidence type="ECO:0000313" key="1">
    <source>
        <dbReference type="EMBL" id="KAJ9480464.1"/>
    </source>
</evidence>
<reference evidence="1" key="1">
    <citation type="submission" date="2015-06" db="EMBL/GenBank/DDBJ databases">
        <authorList>
            <person name="Nguyen H."/>
        </authorList>
    </citation>
    <scope>NUCLEOTIDE SEQUENCE</scope>
    <source>
        <strain evidence="1">DAOM 180753</strain>
    </source>
</reference>
<accession>A0AAI9X203</accession>
<keyword evidence="2" id="KW-1185">Reference proteome</keyword>
<evidence type="ECO:0000313" key="2">
    <source>
        <dbReference type="Proteomes" id="UP001227192"/>
    </source>
</evidence>
<protein>
    <submittedName>
        <fullName evidence="1">Uncharacterized protein</fullName>
    </submittedName>
</protein>
<organism evidence="1 2">
    <name type="scientific">Penicillium thymicola</name>
    <dbReference type="NCBI Taxonomy" id="293382"/>
    <lineage>
        <taxon>Eukaryota</taxon>
        <taxon>Fungi</taxon>
        <taxon>Dikarya</taxon>
        <taxon>Ascomycota</taxon>
        <taxon>Pezizomycotina</taxon>
        <taxon>Eurotiomycetes</taxon>
        <taxon>Eurotiomycetidae</taxon>
        <taxon>Eurotiales</taxon>
        <taxon>Aspergillaceae</taxon>
        <taxon>Penicillium</taxon>
    </lineage>
</organism>
<dbReference type="EMBL" id="LACB01001472">
    <property type="protein sequence ID" value="KAJ9480464.1"/>
    <property type="molecule type" value="Genomic_DNA"/>
</dbReference>
<gene>
    <name evidence="1" type="ORF">VN97_g13106</name>
</gene>